<gene>
    <name evidence="1" type="ORF">PH586_03755</name>
</gene>
<keyword evidence="2" id="KW-1185">Reference proteome</keyword>
<evidence type="ECO:0000313" key="2">
    <source>
        <dbReference type="Proteomes" id="UP001212042"/>
    </source>
</evidence>
<comment type="caution">
    <text evidence="1">The sequence shown here is derived from an EMBL/GenBank/DDBJ whole genome shotgun (WGS) entry which is preliminary data.</text>
</comment>
<dbReference type="Proteomes" id="UP001212042">
    <property type="component" value="Unassembled WGS sequence"/>
</dbReference>
<evidence type="ECO:0000313" key="1">
    <source>
        <dbReference type="EMBL" id="MDA7085507.1"/>
    </source>
</evidence>
<organism evidence="1 2">
    <name type="scientific">Pseudomonas aestuarii</name>
    <dbReference type="NCBI Taxonomy" id="3018340"/>
    <lineage>
        <taxon>Bacteria</taxon>
        <taxon>Pseudomonadati</taxon>
        <taxon>Pseudomonadota</taxon>
        <taxon>Gammaproteobacteria</taxon>
        <taxon>Pseudomonadales</taxon>
        <taxon>Pseudomonadaceae</taxon>
        <taxon>Pseudomonas</taxon>
    </lineage>
</organism>
<sequence length="76" mass="8385">MNHNATQAQALIPQPALCDWIGQTRSGLDKLKKKDPTFPKPIKFSSTRQAAAYYVVTEVEAWLASQIAKRDQAVAA</sequence>
<name>A0ABT4XBC7_9PSED</name>
<accession>A0ABT4XBC7</accession>
<protein>
    <submittedName>
        <fullName evidence="1">Transcriptional regulator</fullName>
    </submittedName>
</protein>
<reference evidence="1 2" key="1">
    <citation type="submission" date="2023-01" db="EMBL/GenBank/DDBJ databases">
        <title>Pseudomonas SA3-5T sp. nov., isolated from tidal flat sediment.</title>
        <authorList>
            <person name="Kim H.S."/>
            <person name="Kim J.-S."/>
            <person name="Suh M.K."/>
            <person name="Eom M.K."/>
            <person name="Lee J.-S."/>
        </authorList>
    </citation>
    <scope>NUCLEOTIDE SEQUENCE [LARGE SCALE GENOMIC DNA]</scope>
    <source>
        <strain evidence="1 2">SA3-5</strain>
    </source>
</reference>
<dbReference type="RefSeq" id="WP_271346413.1">
    <property type="nucleotide sequence ID" value="NZ_JAQJZJ010000001.1"/>
</dbReference>
<dbReference type="EMBL" id="JAQJZJ010000001">
    <property type="protein sequence ID" value="MDA7085507.1"/>
    <property type="molecule type" value="Genomic_DNA"/>
</dbReference>
<proteinExistence type="predicted"/>